<organism evidence="1 2">
    <name type="scientific">Simiduia agarivorans (strain DSM 21679 / JCM 13881 / BCRC 17597 / SA1)</name>
    <dbReference type="NCBI Taxonomy" id="1117647"/>
    <lineage>
        <taxon>Bacteria</taxon>
        <taxon>Pseudomonadati</taxon>
        <taxon>Pseudomonadota</taxon>
        <taxon>Gammaproteobacteria</taxon>
        <taxon>Cellvibrionales</taxon>
        <taxon>Cellvibrionaceae</taxon>
        <taxon>Simiduia</taxon>
    </lineage>
</organism>
<dbReference type="Proteomes" id="UP000000466">
    <property type="component" value="Chromosome"/>
</dbReference>
<dbReference type="KEGG" id="saga:M5M_04100"/>
<proteinExistence type="predicted"/>
<dbReference type="AlphaFoldDB" id="K4KVQ9"/>
<dbReference type="RefSeq" id="WP_015046200.1">
    <property type="nucleotide sequence ID" value="NC_018868.3"/>
</dbReference>
<gene>
    <name evidence="1" type="ordered locus">M5M_04100</name>
</gene>
<dbReference type="HOGENOM" id="CLU_137943_1_0_6"/>
<dbReference type="STRING" id="1117647.M5M_04100"/>
<accession>K4KVQ9</accession>
<protein>
    <recommendedName>
        <fullName evidence="3">Dehydrogenase</fullName>
    </recommendedName>
</protein>
<keyword evidence="2" id="KW-1185">Reference proteome</keyword>
<dbReference type="OrthoDB" id="6088965at2"/>
<evidence type="ECO:0000313" key="1">
    <source>
        <dbReference type="EMBL" id="AFU98027.1"/>
    </source>
</evidence>
<sequence>METRLDYLAYHKHLIAQLAQRATELLESAPFREEAHSDLSKRLTALVNASPDDAFYTEGQACLCKIIAAWPQLTSSVARDLLWFFGGDCLQFMPDDEIRQFQTLDEARFEAESTGDTPDYGKLRQQIFGLH</sequence>
<evidence type="ECO:0008006" key="3">
    <source>
        <dbReference type="Google" id="ProtNLM"/>
    </source>
</evidence>
<name>K4KVQ9_SIMAS</name>
<dbReference type="eggNOG" id="ENOG5032XDG">
    <property type="taxonomic scope" value="Bacteria"/>
</dbReference>
<dbReference type="InterPro" id="IPR048156">
    <property type="entry name" value="PA2817-like"/>
</dbReference>
<dbReference type="EMBL" id="CP003746">
    <property type="protein sequence ID" value="AFU98027.1"/>
    <property type="molecule type" value="Genomic_DNA"/>
</dbReference>
<dbReference type="NCBIfam" id="NF041512">
    <property type="entry name" value="PA2817_fam"/>
    <property type="match status" value="1"/>
</dbReference>
<evidence type="ECO:0000313" key="2">
    <source>
        <dbReference type="Proteomes" id="UP000000466"/>
    </source>
</evidence>
<reference evidence="1 2" key="1">
    <citation type="journal article" date="2013" name="Genome Announc.">
        <title>Complete genome sequence of Simiduia agarivorans SA1(T), a marine bacterium able to degrade a variety of polysaccharides.</title>
        <authorList>
            <person name="Lin S.Y."/>
            <person name="Shieh W.Y."/>
            <person name="Chen J.S."/>
            <person name="Tang S.L."/>
        </authorList>
    </citation>
    <scope>NUCLEOTIDE SEQUENCE [LARGE SCALE GENOMIC DNA]</scope>
    <source>
        <strain evidence="2">DSM 21679 / JCM 13881 / BCRC 17597 / SA1</strain>
    </source>
</reference>